<feature type="compositionally biased region" description="Low complexity" evidence="1">
    <location>
        <begin position="26"/>
        <end position="43"/>
    </location>
</feature>
<dbReference type="GO" id="GO:0055028">
    <property type="term" value="C:cortical microtubule"/>
    <property type="evidence" value="ECO:0007669"/>
    <property type="project" value="TreeGrafter"/>
</dbReference>
<dbReference type="Proteomes" id="UP001151582">
    <property type="component" value="Unassembled WGS sequence"/>
</dbReference>
<feature type="region of interest" description="Disordered" evidence="1">
    <location>
        <begin position="1"/>
        <end position="464"/>
    </location>
</feature>
<feature type="compositionally biased region" description="Polar residues" evidence="1">
    <location>
        <begin position="127"/>
        <end position="146"/>
    </location>
</feature>
<feature type="region of interest" description="Disordered" evidence="1">
    <location>
        <begin position="936"/>
        <end position="962"/>
    </location>
</feature>
<feature type="compositionally biased region" description="Pro residues" evidence="1">
    <location>
        <begin position="10"/>
        <end position="23"/>
    </location>
</feature>
<feature type="compositionally biased region" description="Polar residues" evidence="1">
    <location>
        <begin position="188"/>
        <end position="199"/>
    </location>
</feature>
<organism evidence="2 3">
    <name type="scientific">Dimargaris verticillata</name>
    <dbReference type="NCBI Taxonomy" id="2761393"/>
    <lineage>
        <taxon>Eukaryota</taxon>
        <taxon>Fungi</taxon>
        <taxon>Fungi incertae sedis</taxon>
        <taxon>Zoopagomycota</taxon>
        <taxon>Kickxellomycotina</taxon>
        <taxon>Dimargaritomycetes</taxon>
        <taxon>Dimargaritales</taxon>
        <taxon>Dimargaritaceae</taxon>
        <taxon>Dimargaris</taxon>
    </lineage>
</organism>
<dbReference type="OrthoDB" id="5599016at2759"/>
<feature type="compositionally biased region" description="Low complexity" evidence="1">
    <location>
        <begin position="319"/>
        <end position="340"/>
    </location>
</feature>
<comment type="caution">
    <text evidence="2">The sequence shown here is derived from an EMBL/GenBank/DDBJ whole genome shotgun (WGS) entry which is preliminary data.</text>
</comment>
<feature type="compositionally biased region" description="Low complexity" evidence="1">
    <location>
        <begin position="788"/>
        <end position="806"/>
    </location>
</feature>
<feature type="region of interest" description="Disordered" evidence="1">
    <location>
        <begin position="788"/>
        <end position="812"/>
    </location>
</feature>
<feature type="compositionally biased region" description="Polar residues" evidence="1">
    <location>
        <begin position="418"/>
        <end position="427"/>
    </location>
</feature>
<sequence>MVEPTNTSHPPGPLGSLPNPPDPTQSDSWTTTDFNSNTTTPDSRGASTRGTQQSSPAHTHSLAPAASTSHAARGKFTLGDDPHDSGSPAPLRDSPNPVMSDVSSTDAEADSDTSADSTDTIVRSDRAPTTSRPAAGPESTNSQATRPDSTATRPSAPAASTTKPNGAHPPSMARNRRNHGRRRKTLTRKPTWNTTSGLTTVGHDEAVARNPEAPTESQLSEPQLSGERLPHNTRLPPPTLSSANSDGPLAVPDAGIKPGDGGGGEPGARSSAKRKPTRRVPSPPPNTPNPDTTGASSGSLVRRLSKGKSVHFQATPQLSPTSHEPSRSLSSSLSASHRPSILTKVMGLSGRGAPAPPSTNGAKGGSPSSSATGRHRSSPTASVTCQNVFATTSIGPGSGLPEDAPRLTDPLLGGPSFTAPSSLTRSGIDQAIEPRPAKSSLVRTPSTGARTHPTKSVHFSPETVDQASMSIPSMLTPSSTSPRASSAASYAAPAIVRVGRSGSPALPSPRSQHPSPTRRPHHVSMPNVTAPFQRTRTHAGKQSVERVLYFAADSHSLWHAANRLRLDRAILGGEMEMAEVSQVFNPLLASYVRMGPRLAGGVAYQPVTMGLCGVKVGSTSNRRVFNLDPAYGTCEDTRIDWTQAPFAQPLVPIPTEGTLEPLLYPMETPYATAAGAGKSAWDKPAPDPEQVQPPSARLIKQQPVVFQLPLCNHSYLTLQCASLRDVRLDATLLLCAGNQPFNQLLDEVLTAPPVTSGRQTPAAVAYLFDDARHSRAAAHIAHALHHLSTAPSQPSGSEGPESPLQSFSARGPATNDVFSSGPTVVPAYLASHVQTRRDQPFLFQTTHPSPITVSPNVTRMAYHAAVGGTHEMIPAPFLLPSHQLAAVNPWGNADTLYTTSPDVLVLPGTWELSALWRMEGKPVDFALELARSMGHGANASRRRPSSRGSGGGNANSARHSLGKYMPASPAVGYSRWWDTQPPSSRPYSPVSDTRGGHPATRHPSRSPAAPTPDSKGVPASAMSSLAKVQHLAFLNSLPNPPNNQGVPHHCLISFYAQNTAPLYPKYGEDPALRLHHPQLKTQRLQRVRNRLRPHVATLDGHAGGAMYPGMAELGRAMTMSSGYNGGHHHHPSAAF</sequence>
<evidence type="ECO:0000256" key="1">
    <source>
        <dbReference type="SAM" id="MobiDB-lite"/>
    </source>
</evidence>
<feature type="compositionally biased region" description="Low complexity" evidence="1">
    <location>
        <begin position="147"/>
        <end position="164"/>
    </location>
</feature>
<proteinExistence type="predicted"/>
<dbReference type="EMBL" id="JANBQB010000045">
    <property type="protein sequence ID" value="KAJ1983662.1"/>
    <property type="molecule type" value="Genomic_DNA"/>
</dbReference>
<protein>
    <submittedName>
        <fullName evidence="2">Uncharacterized protein</fullName>
    </submittedName>
</protein>
<dbReference type="AlphaFoldDB" id="A0A9W8BAF6"/>
<dbReference type="PANTHER" id="PTHR31949:SF2">
    <property type="entry name" value="OS05G0480600 PROTEIN"/>
    <property type="match status" value="1"/>
</dbReference>
<gene>
    <name evidence="2" type="ORF">H4R34_001133</name>
</gene>
<feature type="region of interest" description="Disordered" evidence="1">
    <location>
        <begin position="982"/>
        <end position="1019"/>
    </location>
</feature>
<name>A0A9W8BAF6_9FUNG</name>
<dbReference type="GO" id="GO:0043622">
    <property type="term" value="P:cortical microtubule organization"/>
    <property type="evidence" value="ECO:0007669"/>
    <property type="project" value="TreeGrafter"/>
</dbReference>
<reference evidence="2" key="1">
    <citation type="submission" date="2022-07" db="EMBL/GenBank/DDBJ databases">
        <title>Phylogenomic reconstructions and comparative analyses of Kickxellomycotina fungi.</title>
        <authorList>
            <person name="Reynolds N.K."/>
            <person name="Stajich J.E."/>
            <person name="Barry K."/>
            <person name="Grigoriev I.V."/>
            <person name="Crous P."/>
            <person name="Smith M.E."/>
        </authorList>
    </citation>
    <scope>NUCLEOTIDE SEQUENCE</scope>
    <source>
        <strain evidence="2">RSA 567</strain>
    </source>
</reference>
<feature type="compositionally biased region" description="Basic residues" evidence="1">
    <location>
        <begin position="174"/>
        <end position="187"/>
    </location>
</feature>
<feature type="region of interest" description="Disordered" evidence="1">
    <location>
        <begin position="500"/>
        <end position="527"/>
    </location>
</feature>
<feature type="compositionally biased region" description="Polar residues" evidence="1">
    <location>
        <begin position="45"/>
        <end position="58"/>
    </location>
</feature>
<dbReference type="PANTHER" id="PTHR31949">
    <property type="entry name" value="GASTRIC MUCIN-LIKE PROTEIN"/>
    <property type="match status" value="1"/>
</dbReference>
<feature type="compositionally biased region" description="Polar residues" evidence="1">
    <location>
        <begin position="358"/>
        <end position="395"/>
    </location>
</feature>
<accession>A0A9W8BAF6</accession>
<evidence type="ECO:0000313" key="3">
    <source>
        <dbReference type="Proteomes" id="UP001151582"/>
    </source>
</evidence>
<evidence type="ECO:0000313" key="2">
    <source>
        <dbReference type="EMBL" id="KAJ1983662.1"/>
    </source>
</evidence>
<keyword evidence="3" id="KW-1185">Reference proteome</keyword>